<dbReference type="AlphaFoldDB" id="A0A9K3GJV8"/>
<feature type="transmembrane region" description="Helical" evidence="1">
    <location>
        <begin position="336"/>
        <end position="362"/>
    </location>
</feature>
<protein>
    <submittedName>
        <fullName evidence="3">Uncharacterized protein</fullName>
    </submittedName>
</protein>
<dbReference type="Proteomes" id="UP000265618">
    <property type="component" value="Unassembled WGS sequence"/>
</dbReference>
<keyword evidence="1" id="KW-0472">Membrane</keyword>
<feature type="signal peptide" evidence="2">
    <location>
        <begin position="1"/>
        <end position="24"/>
    </location>
</feature>
<evidence type="ECO:0000313" key="4">
    <source>
        <dbReference type="Proteomes" id="UP000265618"/>
    </source>
</evidence>
<dbReference type="EMBL" id="BDIP01002020">
    <property type="protein sequence ID" value="GIQ85588.1"/>
    <property type="molecule type" value="Genomic_DNA"/>
</dbReference>
<keyword evidence="1" id="KW-0812">Transmembrane</keyword>
<organism evidence="3 4">
    <name type="scientific">Kipferlia bialata</name>
    <dbReference type="NCBI Taxonomy" id="797122"/>
    <lineage>
        <taxon>Eukaryota</taxon>
        <taxon>Metamonada</taxon>
        <taxon>Carpediemonas-like organisms</taxon>
        <taxon>Kipferlia</taxon>
    </lineage>
</organism>
<feature type="chain" id="PRO_5039947402" evidence="2">
    <location>
        <begin position="25"/>
        <end position="648"/>
    </location>
</feature>
<gene>
    <name evidence="3" type="ORF">KIPB_007282</name>
</gene>
<accession>A0A9K3GJV8</accession>
<proteinExistence type="predicted"/>
<evidence type="ECO:0000256" key="2">
    <source>
        <dbReference type="SAM" id="SignalP"/>
    </source>
</evidence>
<evidence type="ECO:0000256" key="1">
    <source>
        <dbReference type="SAM" id="Phobius"/>
    </source>
</evidence>
<comment type="caution">
    <text evidence="3">The sequence shown here is derived from an EMBL/GenBank/DDBJ whole genome shotgun (WGS) entry which is preliminary data.</text>
</comment>
<reference evidence="3 4" key="1">
    <citation type="journal article" date="2018" name="PLoS ONE">
        <title>The draft genome of Kipferlia bialata reveals reductive genome evolution in fornicate parasites.</title>
        <authorList>
            <person name="Tanifuji G."/>
            <person name="Takabayashi S."/>
            <person name="Kume K."/>
            <person name="Takagi M."/>
            <person name="Nakayama T."/>
            <person name="Kamikawa R."/>
            <person name="Inagaki Y."/>
            <person name="Hashimoto T."/>
        </authorList>
    </citation>
    <scope>NUCLEOTIDE SEQUENCE [LARGE SCALE GENOMIC DNA]</scope>
    <source>
        <strain evidence="3">NY0173</strain>
    </source>
</reference>
<keyword evidence="2" id="KW-0732">Signal</keyword>
<sequence>MRYRHIHLLVWLLVLICAVSTCGAIPTGVQGQCGADNPDFTDSSTLVCPQSESGLCGSYELSWLAPDSMEKDIPTSTTVTGLGIVTAGLVPFDFLEHIFFDTEYEYTDSWYNLVFSGSVAALLLFITDMCCAADWCCLSLRYVYSNHKEAQALKETRCCCCFRCSKAKPDTRGGDTAHPPTTVTNPLAVCSPVVSVQDPTKPAPSVTVVVAVSSAIAEREARIPAPTEDSPPFSQVRLGPGGSPLPAGTKVTTPNTRPAKTQPKNSNCCMRKCCIPCCIPCCGCYVGFFRDLFHAADLTTGKQIVNVSKIDSKIGLRNKRGTEGDLYLENETTDNMIGGCLSLLLLTICLFMCFWTIFAAFFKFNALLDLPKELYGPLNQDEPPCLRERHVETIPYSTLPSLVGKYLDTNIAANDNLYVIEAVSGSDWGVQCLPHSDILTNMSFEHKIRLVFSVGAGTIPFDQLPSLGVETSPVTVKELRHTGSLRIETDGCRLVGGPACSATFMDEDQESEYSPILSYGCYADEVGVYHHISAVSLSWATGYPTFSDMTFTVKMEPSDTYPEFGLNAGAVRTTVFPAAFNQYLITNGDDVIPFVKGHTMEIGYLAVRLGWWEQHMEYPRDALSEEDKEYVDTVIVPEIIEQFHRDPR</sequence>
<evidence type="ECO:0000313" key="3">
    <source>
        <dbReference type="EMBL" id="GIQ85588.1"/>
    </source>
</evidence>
<name>A0A9K3GJV8_9EUKA</name>
<keyword evidence="1" id="KW-1133">Transmembrane helix</keyword>
<keyword evidence="4" id="KW-1185">Reference proteome</keyword>